<feature type="transmembrane region" description="Helical" evidence="6">
    <location>
        <begin position="137"/>
        <end position="157"/>
    </location>
</feature>
<keyword evidence="6" id="KW-1133">Transmembrane helix</keyword>
<feature type="coiled-coil region" evidence="5">
    <location>
        <begin position="72"/>
        <end position="120"/>
    </location>
</feature>
<dbReference type="Proteomes" id="UP001632038">
    <property type="component" value="Unassembled WGS sequence"/>
</dbReference>
<comment type="caution">
    <text evidence="8">The sequence shown here is derived from an EMBL/GenBank/DDBJ whole genome shotgun (WGS) entry which is preliminary data.</text>
</comment>
<keyword evidence="1" id="KW-0479">Metal-binding</keyword>
<evidence type="ECO:0000313" key="9">
    <source>
        <dbReference type="Proteomes" id="UP001632038"/>
    </source>
</evidence>
<evidence type="ECO:0000313" key="8">
    <source>
        <dbReference type="EMBL" id="KAL3616574.1"/>
    </source>
</evidence>
<accession>A0ABD3BH20</accession>
<keyword evidence="3" id="KW-0862">Zinc</keyword>
<gene>
    <name evidence="8" type="ORF">CASFOL_039964</name>
</gene>
<organism evidence="8 9">
    <name type="scientific">Castilleja foliolosa</name>
    <dbReference type="NCBI Taxonomy" id="1961234"/>
    <lineage>
        <taxon>Eukaryota</taxon>
        <taxon>Viridiplantae</taxon>
        <taxon>Streptophyta</taxon>
        <taxon>Embryophyta</taxon>
        <taxon>Tracheophyta</taxon>
        <taxon>Spermatophyta</taxon>
        <taxon>Magnoliopsida</taxon>
        <taxon>eudicotyledons</taxon>
        <taxon>Gunneridae</taxon>
        <taxon>Pentapetalae</taxon>
        <taxon>asterids</taxon>
        <taxon>lamiids</taxon>
        <taxon>Lamiales</taxon>
        <taxon>Orobanchaceae</taxon>
        <taxon>Pedicularideae</taxon>
        <taxon>Castillejinae</taxon>
        <taxon>Castilleja</taxon>
    </lineage>
</organism>
<proteinExistence type="predicted"/>
<keyword evidence="6" id="KW-0812">Transmembrane</keyword>
<protein>
    <recommendedName>
        <fullName evidence="7">GRF-type domain-containing protein</fullName>
    </recommendedName>
</protein>
<keyword evidence="2 4" id="KW-0863">Zinc-finger</keyword>
<evidence type="ECO:0000256" key="1">
    <source>
        <dbReference type="ARBA" id="ARBA00022723"/>
    </source>
</evidence>
<keyword evidence="6" id="KW-0472">Membrane</keyword>
<evidence type="ECO:0000259" key="7">
    <source>
        <dbReference type="PROSITE" id="PS51999"/>
    </source>
</evidence>
<evidence type="ECO:0000256" key="5">
    <source>
        <dbReference type="SAM" id="Coils"/>
    </source>
</evidence>
<dbReference type="AlphaFoldDB" id="A0ABD3BH20"/>
<keyword evidence="5" id="KW-0175">Coiled coil</keyword>
<name>A0ABD3BH20_9LAMI</name>
<sequence>MDSKSSREEASEWSKRNCFCGLRAPMWTSWTDDNPSRRFIGCPNYKDSSSNCKFFCWVDPELGEGAKRAVLANRLRSDIAQLKEEKKRLVNEAQISAIELKKKSEKIGKMKLRIEALKCDKFHLQLDVSKAAHKQKLLTIIAVVLCAIIVAMFFGVFKSFSNPVVMKLL</sequence>
<evidence type="ECO:0000256" key="3">
    <source>
        <dbReference type="ARBA" id="ARBA00022833"/>
    </source>
</evidence>
<dbReference type="PROSITE" id="PS51999">
    <property type="entry name" value="ZF_GRF"/>
    <property type="match status" value="1"/>
</dbReference>
<evidence type="ECO:0000256" key="4">
    <source>
        <dbReference type="PROSITE-ProRule" id="PRU01343"/>
    </source>
</evidence>
<feature type="domain" description="GRF-type" evidence="7">
    <location>
        <begin position="18"/>
        <end position="61"/>
    </location>
</feature>
<dbReference type="InterPro" id="IPR010666">
    <property type="entry name" value="Znf_GRF"/>
</dbReference>
<evidence type="ECO:0000256" key="6">
    <source>
        <dbReference type="SAM" id="Phobius"/>
    </source>
</evidence>
<dbReference type="PANTHER" id="PTHR33248">
    <property type="entry name" value="ZINC ION-BINDING PROTEIN"/>
    <property type="match status" value="1"/>
</dbReference>
<dbReference type="EMBL" id="JAVIJP010000092">
    <property type="protein sequence ID" value="KAL3616574.1"/>
    <property type="molecule type" value="Genomic_DNA"/>
</dbReference>
<dbReference type="GO" id="GO:0008270">
    <property type="term" value="F:zinc ion binding"/>
    <property type="evidence" value="ECO:0007669"/>
    <property type="project" value="UniProtKB-KW"/>
</dbReference>
<keyword evidence="9" id="KW-1185">Reference proteome</keyword>
<reference evidence="9" key="1">
    <citation type="journal article" date="2024" name="IScience">
        <title>Strigolactones Initiate the Formation of Haustorium-like Structures in Castilleja.</title>
        <authorList>
            <person name="Buerger M."/>
            <person name="Peterson D."/>
            <person name="Chory J."/>
        </authorList>
    </citation>
    <scope>NUCLEOTIDE SEQUENCE [LARGE SCALE GENOMIC DNA]</scope>
</reference>
<evidence type="ECO:0000256" key="2">
    <source>
        <dbReference type="ARBA" id="ARBA00022771"/>
    </source>
</evidence>